<dbReference type="Proteomes" id="UP000040453">
    <property type="component" value="Unassembled WGS sequence"/>
</dbReference>
<proteinExistence type="predicted"/>
<organism evidence="1 2">
    <name type="scientific">Oceanobacillus oncorhynchi</name>
    <dbReference type="NCBI Taxonomy" id="545501"/>
    <lineage>
        <taxon>Bacteria</taxon>
        <taxon>Bacillati</taxon>
        <taxon>Bacillota</taxon>
        <taxon>Bacilli</taxon>
        <taxon>Bacillales</taxon>
        <taxon>Bacillaceae</taxon>
        <taxon>Oceanobacillus</taxon>
    </lineage>
</organism>
<dbReference type="STRING" id="545501.BN997_01116"/>
<accession>A0A0A1ME32</accession>
<protein>
    <submittedName>
        <fullName evidence="1">Uncharacterized protein</fullName>
    </submittedName>
</protein>
<sequence>MSKIINIVDKETRELIASISDDDVILKDEYEVIETED</sequence>
<gene>
    <name evidence="1" type="ORF">BN997_01116</name>
</gene>
<reference evidence="1 2" key="1">
    <citation type="submission" date="2014-11" db="EMBL/GenBank/DDBJ databases">
        <authorList>
            <person name="Urmite Genomes Urmite Genomes"/>
        </authorList>
    </citation>
    <scope>NUCLEOTIDE SEQUENCE [LARGE SCALE GENOMIC DNA]</scope>
    <source>
        <strain evidence="1 2">Oc5</strain>
    </source>
</reference>
<evidence type="ECO:0000313" key="2">
    <source>
        <dbReference type="Proteomes" id="UP000040453"/>
    </source>
</evidence>
<keyword evidence="2" id="KW-1185">Reference proteome</keyword>
<dbReference type="EMBL" id="CDGG01000001">
    <property type="protein sequence ID" value="CEI81298.1"/>
    <property type="molecule type" value="Genomic_DNA"/>
</dbReference>
<evidence type="ECO:0000313" key="1">
    <source>
        <dbReference type="EMBL" id="CEI81298.1"/>
    </source>
</evidence>
<dbReference type="AlphaFoldDB" id="A0A0A1ME32"/>
<name>A0A0A1ME32_9BACI</name>